<dbReference type="OrthoDB" id="10071220at2759"/>
<name>A0A1X7T210_AMPQE</name>
<organism evidence="2">
    <name type="scientific">Amphimedon queenslandica</name>
    <name type="common">Sponge</name>
    <dbReference type="NCBI Taxonomy" id="400682"/>
    <lineage>
        <taxon>Eukaryota</taxon>
        <taxon>Metazoa</taxon>
        <taxon>Porifera</taxon>
        <taxon>Demospongiae</taxon>
        <taxon>Heteroscleromorpha</taxon>
        <taxon>Haplosclerida</taxon>
        <taxon>Niphatidae</taxon>
        <taxon>Amphimedon</taxon>
    </lineage>
</organism>
<evidence type="ECO:0000313" key="2">
    <source>
        <dbReference type="EnsemblMetazoa" id="Aqu2.1.08376_001"/>
    </source>
</evidence>
<accession>A0A1X7T210</accession>
<dbReference type="AlphaFoldDB" id="A0A1X7T210"/>
<protein>
    <recommendedName>
        <fullName evidence="3">BEN domain-containing protein</fullName>
    </recommendedName>
</protein>
<feature type="region of interest" description="Disordered" evidence="1">
    <location>
        <begin position="1"/>
        <end position="20"/>
    </location>
</feature>
<sequence length="223" mass="25140">MEGKDWRKKTQEKELQQSQGLQQQDLQFQLLMTSRIVMMSSLLTDPGGYTLETPCSSGVTPPSFNMTPTSRKKPVEEGVRKLSTTNKSNILVIKRESQLIELVPGYGAMLTQRQLDDVEGESNQSPTRLIRNLMSAFFTREVLAKTSYYGSRLNDPLNKDILGACISKYKHATSFYYIYVPTENGPEVEAAALEFEKCSYVTNDCYNDIHGDMADILAVLFHS</sequence>
<proteinExistence type="predicted"/>
<evidence type="ECO:0008006" key="3">
    <source>
        <dbReference type="Google" id="ProtNLM"/>
    </source>
</evidence>
<evidence type="ECO:0000256" key="1">
    <source>
        <dbReference type="SAM" id="MobiDB-lite"/>
    </source>
</evidence>
<dbReference type="InParanoid" id="A0A1X7T210"/>
<dbReference type="EnsemblMetazoa" id="Aqu2.1.08376_001">
    <property type="protein sequence ID" value="Aqu2.1.08376_001"/>
    <property type="gene ID" value="Aqu2.1.08376"/>
</dbReference>
<feature type="compositionally biased region" description="Basic and acidic residues" evidence="1">
    <location>
        <begin position="1"/>
        <end position="15"/>
    </location>
</feature>
<reference evidence="2" key="1">
    <citation type="submission" date="2017-05" db="UniProtKB">
        <authorList>
            <consortium name="EnsemblMetazoa"/>
        </authorList>
    </citation>
    <scope>IDENTIFICATION</scope>
</reference>